<evidence type="ECO:0000313" key="2">
    <source>
        <dbReference type="Proteomes" id="UP001143856"/>
    </source>
</evidence>
<evidence type="ECO:0000313" key="1">
    <source>
        <dbReference type="EMBL" id="KAJ2995682.1"/>
    </source>
</evidence>
<dbReference type="EMBL" id="JAPDGR010000124">
    <property type="protein sequence ID" value="KAJ2995682.1"/>
    <property type="molecule type" value="Genomic_DNA"/>
</dbReference>
<name>A0ACC1PNC4_9PEZI</name>
<accession>A0ACC1PNC4</accession>
<comment type="caution">
    <text evidence="1">The sequence shown here is derived from an EMBL/GenBank/DDBJ whole genome shotgun (WGS) entry which is preliminary data.</text>
</comment>
<reference evidence="1" key="1">
    <citation type="submission" date="2022-10" db="EMBL/GenBank/DDBJ databases">
        <title>Genome Sequence of Xylaria curta.</title>
        <authorList>
            <person name="Buettner E."/>
        </authorList>
    </citation>
    <scope>NUCLEOTIDE SEQUENCE</scope>
    <source>
        <strain evidence="1">Babe10</strain>
    </source>
</reference>
<protein>
    <submittedName>
        <fullName evidence="1">Uncharacterized protein</fullName>
    </submittedName>
</protein>
<sequence length="758" mass="85141">MDDTQTTKHIIHPDRDVIIRLRNPNAPFAIMQDYEKLDVSNPETVDGFGGQEWTEPPPEGVEHEPAITDVDSSAQQQSTVSAGLPEVHLQVSSAHLTFVSRYFKAALCGPFQESQLGTDGLRYIDAEDWDVEALLIVIQTIHGQNRKIPRFLGLEVLAKVAVIVGYYQCYEAIDPFPEIWLQQIKSRLLLRGFNRDLKLLLFVSWTCGWTDEFTAATRIVVRIFEHQRNTAMSSSAVTHSMRAVGWNVHFTIGQEEDPGAFAGIYQAVGSNLVTFRDVCDELRLCFEFPNDAARGESGDDNNDPWASIAFALADHPDFPNSSPLCPSFVTEELLDQPVPSLAPFRPKEQNVLKYHLVCHSHCDLPSNSPLDTHLQARCAQHLPNPVRRRDPRYLPPNKAPSDPRLTMMPLRRKLKARSQSPPKRSASDSISPRKDDSDNVDDGGLDSMVAPTSMDIDVNEAKRVINDFRSSCLNRATCCAVSGEGEPWCPGPPIGPGVQACHIVPQQHYHLYPSIGGQHCDEDSPVEESSRRLQEAWQNTWSPRNGILLMKHLHEFFDARLFSIHPRTLRIRVFVPYNALTGFNGQKASVPATIDRKALRHHYEMCCIENMAAERPNLDVASPSISRMATSGTGTPFSAGTDLSVTPSSRGTQMEIAIGRTGDPSKRSRPNPFDQSQPRDASRHDDLLEETEAAPWKGERGRKRKRSEDCQVKNETSAQYDWFQKDMPEGYITAWNNREFLADVNWELQKFKSRQLAS</sequence>
<proteinExistence type="predicted"/>
<keyword evidence="2" id="KW-1185">Reference proteome</keyword>
<organism evidence="1 2">
    <name type="scientific">Xylaria curta</name>
    <dbReference type="NCBI Taxonomy" id="42375"/>
    <lineage>
        <taxon>Eukaryota</taxon>
        <taxon>Fungi</taxon>
        <taxon>Dikarya</taxon>
        <taxon>Ascomycota</taxon>
        <taxon>Pezizomycotina</taxon>
        <taxon>Sordariomycetes</taxon>
        <taxon>Xylariomycetidae</taxon>
        <taxon>Xylariales</taxon>
        <taxon>Xylariaceae</taxon>
        <taxon>Xylaria</taxon>
    </lineage>
</organism>
<dbReference type="Proteomes" id="UP001143856">
    <property type="component" value="Unassembled WGS sequence"/>
</dbReference>
<gene>
    <name evidence="1" type="ORF">NUW58_g1202</name>
</gene>